<protein>
    <submittedName>
        <fullName evidence="1">Uncharacterized protein</fullName>
    </submittedName>
</protein>
<accession>A0A225WIE4</accession>
<dbReference type="AlphaFoldDB" id="A0A225WIE4"/>
<sequence length="115" mass="13472">MLDTTHGTNPPKNKLFSFVIDDTFGHKEFPLARIFICHFHPKKYRRTEMSKSIYGGRNGVDVDRVEDAVDMMVKAKDKKTYDRGLRYMYYTLDGFDEEGDLPKSKHSLLDCFIRN</sequence>
<dbReference type="Proteomes" id="UP000198211">
    <property type="component" value="Unassembled WGS sequence"/>
</dbReference>
<proteinExistence type="predicted"/>
<comment type="caution">
    <text evidence="1">The sequence shown here is derived from an EMBL/GenBank/DDBJ whole genome shotgun (WGS) entry which is preliminary data.</text>
</comment>
<name>A0A225WIE4_9STRA</name>
<evidence type="ECO:0000313" key="2">
    <source>
        <dbReference type="Proteomes" id="UP000198211"/>
    </source>
</evidence>
<dbReference type="EMBL" id="NBNE01000749">
    <property type="protein sequence ID" value="OWZ17466.1"/>
    <property type="molecule type" value="Genomic_DNA"/>
</dbReference>
<reference evidence="2" key="1">
    <citation type="submission" date="2017-03" db="EMBL/GenBank/DDBJ databases">
        <title>Phytopthora megakarya and P. palmivora, two closely related causual agents of cacao black pod achieved similar genome size and gene model numbers by different mechanisms.</title>
        <authorList>
            <person name="Ali S."/>
            <person name="Shao J."/>
            <person name="Larry D.J."/>
            <person name="Kronmiller B."/>
            <person name="Shen D."/>
            <person name="Strem M.D."/>
            <person name="Melnick R.L."/>
            <person name="Guiltinan M.J."/>
            <person name="Tyler B.M."/>
            <person name="Meinhardt L.W."/>
            <person name="Bailey B.A."/>
        </authorList>
    </citation>
    <scope>NUCLEOTIDE SEQUENCE [LARGE SCALE GENOMIC DNA]</scope>
    <source>
        <strain evidence="2">zdho120</strain>
    </source>
</reference>
<dbReference type="OrthoDB" id="10476122at2759"/>
<keyword evidence="2" id="KW-1185">Reference proteome</keyword>
<evidence type="ECO:0000313" key="1">
    <source>
        <dbReference type="EMBL" id="OWZ17466.1"/>
    </source>
</evidence>
<gene>
    <name evidence="1" type="ORF">PHMEG_0008587</name>
</gene>
<organism evidence="1 2">
    <name type="scientific">Phytophthora megakarya</name>
    <dbReference type="NCBI Taxonomy" id="4795"/>
    <lineage>
        <taxon>Eukaryota</taxon>
        <taxon>Sar</taxon>
        <taxon>Stramenopiles</taxon>
        <taxon>Oomycota</taxon>
        <taxon>Peronosporomycetes</taxon>
        <taxon>Peronosporales</taxon>
        <taxon>Peronosporaceae</taxon>
        <taxon>Phytophthora</taxon>
    </lineage>
</organism>